<dbReference type="InterPro" id="IPR002744">
    <property type="entry name" value="MIP18-like"/>
</dbReference>
<dbReference type="InterPro" id="IPR052339">
    <property type="entry name" value="Fe-S_Maturation_MIP18"/>
</dbReference>
<reference evidence="2 3" key="1">
    <citation type="submission" date="2014-06" db="EMBL/GenBank/DDBJ databases">
        <title>Saccharopolyspora rectivirgula DSM-43113 Genome sequencing.</title>
        <authorList>
            <person name="Barrera C."/>
            <person name="Millon L."/>
            <person name="Rognon B."/>
            <person name="Zaugg C."/>
            <person name="Monod M."/>
        </authorList>
    </citation>
    <scope>NUCLEOTIDE SEQUENCE [LARGE SCALE GENOMIC DNA]</scope>
    <source>
        <strain evidence="2 3">DSM 43113</strain>
    </source>
</reference>
<organism evidence="2 3">
    <name type="scientific">Saccharopolyspora rectivirgula</name>
    <dbReference type="NCBI Taxonomy" id="28042"/>
    <lineage>
        <taxon>Bacteria</taxon>
        <taxon>Bacillati</taxon>
        <taxon>Actinomycetota</taxon>
        <taxon>Actinomycetes</taxon>
        <taxon>Pseudonocardiales</taxon>
        <taxon>Pseudonocardiaceae</taxon>
        <taxon>Saccharopolyspora</taxon>
    </lineage>
</organism>
<dbReference type="PANTHER" id="PTHR42831">
    <property type="entry name" value="FE-S PROTEIN MATURATION AUXILIARY FACTOR YITW"/>
    <property type="match status" value="1"/>
</dbReference>
<feature type="domain" description="MIP18 family-like" evidence="1">
    <location>
        <begin position="4"/>
        <end position="78"/>
    </location>
</feature>
<evidence type="ECO:0000313" key="2">
    <source>
        <dbReference type="EMBL" id="KEI46016.1"/>
    </source>
</evidence>
<accession>A0A073B376</accession>
<sequence length="233" mass="25673">MLSEQAVRQALQEVLDPELDQPITELGFVARLQVSGTGEVAVDLRLPTYFCAPNFAYLMAADAREAVSAVPGVRQVRVRLLDHFASEEINAGVAADSGFRAAFPGLADGELEQLRRTFLRKAHLACQEQLAGKLLRSGVEPAQLVRVRLGELGTDPLVERLRKRRQKLGLPCDDDALLLLDEHGAPVAEEELPLRLRRGRATRVSIESNREWCQGLLATRYGGTPGDERATDR</sequence>
<dbReference type="EMBL" id="JNVU01000004">
    <property type="protein sequence ID" value="KEI46016.1"/>
    <property type="molecule type" value="Genomic_DNA"/>
</dbReference>
<name>A0A073B376_9PSEU</name>
<protein>
    <submittedName>
        <fullName evidence="2">Metal-sulfur cluster biosynthetic enzyme</fullName>
    </submittedName>
</protein>
<proteinExistence type="predicted"/>
<dbReference type="InterPro" id="IPR034904">
    <property type="entry name" value="FSCA_dom_sf"/>
</dbReference>
<comment type="caution">
    <text evidence="2">The sequence shown here is derived from an EMBL/GenBank/DDBJ whole genome shotgun (WGS) entry which is preliminary data.</text>
</comment>
<gene>
    <name evidence="2" type="ORF">GU90_01155</name>
</gene>
<dbReference type="SUPFAM" id="SSF117916">
    <property type="entry name" value="Fe-S cluster assembly (FSCA) domain-like"/>
    <property type="match status" value="1"/>
</dbReference>
<dbReference type="Gene3D" id="3.30.300.130">
    <property type="entry name" value="Fe-S cluster assembly (FSCA)"/>
    <property type="match status" value="1"/>
</dbReference>
<dbReference type="AlphaFoldDB" id="A0A073B376"/>
<dbReference type="Pfam" id="PF01883">
    <property type="entry name" value="FeS_assembly_P"/>
    <property type="match status" value="1"/>
</dbReference>
<evidence type="ECO:0000259" key="1">
    <source>
        <dbReference type="Pfam" id="PF01883"/>
    </source>
</evidence>
<dbReference type="eggNOG" id="COG2151">
    <property type="taxonomic scope" value="Bacteria"/>
</dbReference>
<dbReference type="PANTHER" id="PTHR42831:SF1">
    <property type="entry name" value="FE-S PROTEIN MATURATION AUXILIARY FACTOR YITW"/>
    <property type="match status" value="1"/>
</dbReference>
<dbReference type="Proteomes" id="UP000031419">
    <property type="component" value="Unassembled WGS sequence"/>
</dbReference>
<dbReference type="STRING" id="28042.GU90_01155"/>
<keyword evidence="3" id="KW-1185">Reference proteome</keyword>
<evidence type="ECO:0000313" key="3">
    <source>
        <dbReference type="Proteomes" id="UP000031419"/>
    </source>
</evidence>